<keyword evidence="10" id="KW-1185">Reference proteome</keyword>
<dbReference type="GO" id="GO:0009739">
    <property type="term" value="P:response to gibberellin"/>
    <property type="evidence" value="ECO:0007669"/>
    <property type="project" value="TreeGrafter"/>
</dbReference>
<keyword evidence="3 9" id="KW-0238">DNA-binding</keyword>
<evidence type="ECO:0000256" key="4">
    <source>
        <dbReference type="ARBA" id="ARBA00023163"/>
    </source>
</evidence>
<sequence length="221" mass="25195">MEKEPLDSCAHCGHNRHNSRTCNEKGCFKLFGVKINIHAEDDSDRSKKEYESSTRKSKSMVNLYAFHNNVAESGEVDDGYLSDGYVSHIKGAYDRRKGKTWSEEEHRLFLSGLEQLGRGDWRGISKNFVPTRTPTQVASHAQKYFLRLGTNERKKRRTSVFDIGLSEAAITSTSLERPPLSPNKRTHEDLNYHHTPHKMGSASSRAETSSVFNFQRSLLFK</sequence>
<dbReference type="PROSITE" id="PS50090">
    <property type="entry name" value="MYB_LIKE"/>
    <property type="match status" value="1"/>
</dbReference>
<proteinExistence type="predicted"/>
<evidence type="ECO:0000313" key="10">
    <source>
        <dbReference type="Proteomes" id="UP001454036"/>
    </source>
</evidence>
<evidence type="ECO:0000256" key="1">
    <source>
        <dbReference type="ARBA" id="ARBA00004123"/>
    </source>
</evidence>
<dbReference type="SMART" id="SM00717">
    <property type="entry name" value="SANT"/>
    <property type="match status" value="1"/>
</dbReference>
<keyword evidence="5" id="KW-0539">Nucleus</keyword>
<dbReference type="AlphaFoldDB" id="A0AAV3RC18"/>
<dbReference type="NCBIfam" id="TIGR01557">
    <property type="entry name" value="myb_SHAQKYF"/>
    <property type="match status" value="1"/>
</dbReference>
<dbReference type="InterPro" id="IPR052245">
    <property type="entry name" value="Plant_Stress_Dev_TF"/>
</dbReference>
<feature type="domain" description="HTH myb-type" evidence="8">
    <location>
        <begin position="95"/>
        <end position="149"/>
    </location>
</feature>
<dbReference type="GO" id="GO:0009723">
    <property type="term" value="P:response to ethylene"/>
    <property type="evidence" value="ECO:0007669"/>
    <property type="project" value="TreeGrafter"/>
</dbReference>
<comment type="subcellular location">
    <subcellularLocation>
        <location evidence="1">Nucleus</location>
    </subcellularLocation>
</comment>
<dbReference type="EMBL" id="BAABME010026461">
    <property type="protein sequence ID" value="GAA0173944.1"/>
    <property type="molecule type" value="Genomic_DNA"/>
</dbReference>
<reference evidence="9 10" key="1">
    <citation type="submission" date="2024-01" db="EMBL/GenBank/DDBJ databases">
        <title>The complete chloroplast genome sequence of Lithospermum erythrorhizon: insights into the phylogenetic relationship among Boraginaceae species and the maternal lineages of purple gromwells.</title>
        <authorList>
            <person name="Okada T."/>
            <person name="Watanabe K."/>
        </authorList>
    </citation>
    <scope>NUCLEOTIDE SEQUENCE [LARGE SCALE GENOMIC DNA]</scope>
</reference>
<dbReference type="Proteomes" id="UP001454036">
    <property type="component" value="Unassembled WGS sequence"/>
</dbReference>
<dbReference type="GO" id="GO:0006355">
    <property type="term" value="P:regulation of DNA-templated transcription"/>
    <property type="evidence" value="ECO:0007669"/>
    <property type="project" value="UniProtKB-ARBA"/>
</dbReference>
<dbReference type="InterPro" id="IPR017884">
    <property type="entry name" value="SANT_dom"/>
</dbReference>
<dbReference type="InterPro" id="IPR017930">
    <property type="entry name" value="Myb_dom"/>
</dbReference>
<dbReference type="GO" id="GO:0003677">
    <property type="term" value="F:DNA binding"/>
    <property type="evidence" value="ECO:0007669"/>
    <property type="project" value="UniProtKB-KW"/>
</dbReference>
<dbReference type="FunFam" id="1.10.10.60:FF:000009">
    <property type="entry name" value="transcription factor MYB1R1"/>
    <property type="match status" value="1"/>
</dbReference>
<evidence type="ECO:0000256" key="3">
    <source>
        <dbReference type="ARBA" id="ARBA00023125"/>
    </source>
</evidence>
<keyword evidence="4" id="KW-0804">Transcription</keyword>
<dbReference type="Pfam" id="PF00249">
    <property type="entry name" value="Myb_DNA-binding"/>
    <property type="match status" value="1"/>
</dbReference>
<evidence type="ECO:0000256" key="5">
    <source>
        <dbReference type="ARBA" id="ARBA00023242"/>
    </source>
</evidence>
<evidence type="ECO:0000313" key="9">
    <source>
        <dbReference type="EMBL" id="GAA0173944.1"/>
    </source>
</evidence>
<gene>
    <name evidence="9" type="ORF">LIER_41626</name>
</gene>
<dbReference type="PROSITE" id="PS51294">
    <property type="entry name" value="HTH_MYB"/>
    <property type="match status" value="1"/>
</dbReference>
<dbReference type="PANTHER" id="PTHR44191:SF45">
    <property type="entry name" value="TRANSCRIPTION FACTOR MYB1R1-LIKE"/>
    <property type="match status" value="1"/>
</dbReference>
<dbReference type="InterPro" id="IPR009057">
    <property type="entry name" value="Homeodomain-like_sf"/>
</dbReference>
<dbReference type="PROSITE" id="PS51293">
    <property type="entry name" value="SANT"/>
    <property type="match status" value="1"/>
</dbReference>
<feature type="domain" description="Myb-like" evidence="6">
    <location>
        <begin position="93"/>
        <end position="145"/>
    </location>
</feature>
<dbReference type="GO" id="GO:0005634">
    <property type="term" value="C:nucleus"/>
    <property type="evidence" value="ECO:0007669"/>
    <property type="project" value="UniProtKB-SubCell"/>
</dbReference>
<evidence type="ECO:0000256" key="2">
    <source>
        <dbReference type="ARBA" id="ARBA00023015"/>
    </source>
</evidence>
<keyword evidence="2" id="KW-0805">Transcription regulation</keyword>
<dbReference type="InterPro" id="IPR006447">
    <property type="entry name" value="Myb_dom_plants"/>
</dbReference>
<protein>
    <submittedName>
        <fullName evidence="9">DNA-binding transcription factor</fullName>
    </submittedName>
</protein>
<dbReference type="Gene3D" id="1.10.10.60">
    <property type="entry name" value="Homeodomain-like"/>
    <property type="match status" value="1"/>
</dbReference>
<comment type="caution">
    <text evidence="9">The sequence shown here is derived from an EMBL/GenBank/DDBJ whole genome shotgun (WGS) entry which is preliminary data.</text>
</comment>
<evidence type="ECO:0000259" key="6">
    <source>
        <dbReference type="PROSITE" id="PS50090"/>
    </source>
</evidence>
<accession>A0AAV3RC18</accession>
<evidence type="ECO:0000259" key="7">
    <source>
        <dbReference type="PROSITE" id="PS51293"/>
    </source>
</evidence>
<organism evidence="9 10">
    <name type="scientific">Lithospermum erythrorhizon</name>
    <name type="common">Purple gromwell</name>
    <name type="synonym">Lithospermum officinale var. erythrorhizon</name>
    <dbReference type="NCBI Taxonomy" id="34254"/>
    <lineage>
        <taxon>Eukaryota</taxon>
        <taxon>Viridiplantae</taxon>
        <taxon>Streptophyta</taxon>
        <taxon>Embryophyta</taxon>
        <taxon>Tracheophyta</taxon>
        <taxon>Spermatophyta</taxon>
        <taxon>Magnoliopsida</taxon>
        <taxon>eudicotyledons</taxon>
        <taxon>Gunneridae</taxon>
        <taxon>Pentapetalae</taxon>
        <taxon>asterids</taxon>
        <taxon>lamiids</taxon>
        <taxon>Boraginales</taxon>
        <taxon>Boraginaceae</taxon>
        <taxon>Boraginoideae</taxon>
        <taxon>Lithospermeae</taxon>
        <taxon>Lithospermum</taxon>
    </lineage>
</organism>
<feature type="domain" description="SANT" evidence="7">
    <location>
        <begin position="101"/>
        <end position="149"/>
    </location>
</feature>
<name>A0AAV3RC18_LITER</name>
<dbReference type="PANTHER" id="PTHR44191">
    <property type="entry name" value="TRANSCRIPTION FACTOR KUA1"/>
    <property type="match status" value="1"/>
</dbReference>
<evidence type="ECO:0000259" key="8">
    <source>
        <dbReference type="PROSITE" id="PS51294"/>
    </source>
</evidence>
<dbReference type="SUPFAM" id="SSF46689">
    <property type="entry name" value="Homeodomain-like"/>
    <property type="match status" value="1"/>
</dbReference>
<dbReference type="InterPro" id="IPR001005">
    <property type="entry name" value="SANT/Myb"/>
</dbReference>
<dbReference type="CDD" id="cd00167">
    <property type="entry name" value="SANT"/>
    <property type="match status" value="1"/>
</dbReference>